<reference evidence="3" key="1">
    <citation type="submission" date="2016-03" db="EMBL/GenBank/DDBJ databases">
        <authorList>
            <person name="Devillers H."/>
        </authorList>
    </citation>
    <scope>NUCLEOTIDE SEQUENCE [LARGE SCALE GENOMIC DNA]</scope>
</reference>
<dbReference type="EMBL" id="LT598468">
    <property type="protein sequence ID" value="SCV04287.1"/>
    <property type="molecule type" value="Genomic_DNA"/>
</dbReference>
<name>A0A1G4KI99_9SACH</name>
<gene>
    <name evidence="2" type="ORF">LAMI_0H14906G</name>
</gene>
<evidence type="ECO:0000313" key="2">
    <source>
        <dbReference type="EMBL" id="SCV04287.1"/>
    </source>
</evidence>
<feature type="compositionally biased region" description="Basic residues" evidence="1">
    <location>
        <begin position="112"/>
        <end position="122"/>
    </location>
</feature>
<feature type="compositionally biased region" description="Low complexity" evidence="1">
    <location>
        <begin position="14"/>
        <end position="24"/>
    </location>
</feature>
<feature type="region of interest" description="Disordered" evidence="1">
    <location>
        <begin position="1"/>
        <end position="168"/>
    </location>
</feature>
<organism evidence="2 3">
    <name type="scientific">Lachancea mirantina</name>
    <dbReference type="NCBI Taxonomy" id="1230905"/>
    <lineage>
        <taxon>Eukaryota</taxon>
        <taxon>Fungi</taxon>
        <taxon>Dikarya</taxon>
        <taxon>Ascomycota</taxon>
        <taxon>Saccharomycotina</taxon>
        <taxon>Saccharomycetes</taxon>
        <taxon>Saccharomycetales</taxon>
        <taxon>Saccharomycetaceae</taxon>
        <taxon>Lachancea</taxon>
    </lineage>
</organism>
<keyword evidence="3" id="KW-1185">Reference proteome</keyword>
<evidence type="ECO:0000256" key="1">
    <source>
        <dbReference type="SAM" id="MobiDB-lite"/>
    </source>
</evidence>
<protein>
    <submittedName>
        <fullName evidence="2">LAMI_0H14906g1_1</fullName>
    </submittedName>
</protein>
<feature type="compositionally biased region" description="Polar residues" evidence="1">
    <location>
        <begin position="36"/>
        <end position="64"/>
    </location>
</feature>
<accession>A0A1G4KI99</accession>
<feature type="compositionally biased region" description="Low complexity" evidence="1">
    <location>
        <begin position="149"/>
        <end position="163"/>
    </location>
</feature>
<dbReference type="AlphaFoldDB" id="A0A1G4KI99"/>
<feature type="compositionally biased region" description="Polar residues" evidence="1">
    <location>
        <begin position="193"/>
        <end position="210"/>
    </location>
</feature>
<feature type="region of interest" description="Disordered" evidence="1">
    <location>
        <begin position="193"/>
        <end position="215"/>
    </location>
</feature>
<dbReference type="OrthoDB" id="4069723at2759"/>
<evidence type="ECO:0000313" key="3">
    <source>
        <dbReference type="Proteomes" id="UP000191024"/>
    </source>
</evidence>
<dbReference type="STRING" id="1230905.A0A1G4KI99"/>
<sequence>MRYSRTLSKDSKSSSDVSAPAESVTKWKIPHYYRRSSPNNGTSKSEKQNSASSDATKDGNNINIMRTPRPIQLDDSSSQGSKKGPLSKTKKGEMVFVNYTVKDSKPSETTTLKKKKSHRSRMLKIFGSSTSIVDEESRESSESFDTFERSNSSTDASTSNVSSPPFPTSKRNYASFLRCSKLNASSPAVYTTDLTSPQETVPKSTPSPGNQRPALRRSISSNVSLVNNFGRASVEMAFQNQRYGANPSQVENLEDEEFDHHYLDQYQNNGDPTGSHFASNPHWNSQNTTTALRPAGTVEKGVGDENDASIAFSKMFTRKRANTGGSMGSFISSNASGNVSSSLHRNLSTNSVSSMAHRYSPNRAGSPTKNLPLLRTTSNRASREISYHPPPVHLGSEVGYKTETYLDSHTKHRNSHRRKNESISELQRLQTTGTGVYSSALSAHSSASTPCLDSLSSGISSIEKPGANFLTLERESSLENDVFEEQETDFIPNQPALREIPTSTRELEGEFDSSGTIFSAMTASQSTLNSSVVSYRSLQTAESNLVPADQNSRPDLYHKNLNEHRTDSQGAQSSFTGLSNDEFINPQHEFLMDANTATLSHFSGPLQSDNATVTSNFDTSPSTITTFNHLNMGSGTQDENHFPIDNHNHGNFTSRILHDIDLIAQSISGAENDKGLQNW</sequence>
<proteinExistence type="predicted"/>
<dbReference type="Proteomes" id="UP000191024">
    <property type="component" value="Chromosome H"/>
</dbReference>